<keyword evidence="1" id="KW-0479">Metal-binding</keyword>
<dbReference type="PROSITE" id="PS50158">
    <property type="entry name" value="ZF_CCHC"/>
    <property type="match status" value="1"/>
</dbReference>
<dbReference type="SMART" id="SM00343">
    <property type="entry name" value="ZnF_C2HC"/>
    <property type="match status" value="1"/>
</dbReference>
<feature type="compositionally biased region" description="Basic and acidic residues" evidence="2">
    <location>
        <begin position="386"/>
        <end position="412"/>
    </location>
</feature>
<feature type="compositionally biased region" description="Low complexity" evidence="2">
    <location>
        <begin position="78"/>
        <end position="87"/>
    </location>
</feature>
<protein>
    <recommendedName>
        <fullName evidence="3">CCHC-type domain-containing protein</fullName>
    </recommendedName>
</protein>
<feature type="compositionally biased region" description="Pro residues" evidence="2">
    <location>
        <begin position="277"/>
        <end position="289"/>
    </location>
</feature>
<dbReference type="EMBL" id="AFQF01001719">
    <property type="protein sequence ID" value="EGU84142.1"/>
    <property type="molecule type" value="Genomic_DNA"/>
</dbReference>
<gene>
    <name evidence="4" type="ORF">FOXB_05348</name>
</gene>
<feature type="compositionally biased region" description="Basic residues" evidence="2">
    <location>
        <begin position="308"/>
        <end position="320"/>
    </location>
</feature>
<feature type="compositionally biased region" description="Low complexity" evidence="2">
    <location>
        <begin position="114"/>
        <end position="134"/>
    </location>
</feature>
<dbReference type="InterPro" id="IPR036875">
    <property type="entry name" value="Znf_CCHC_sf"/>
</dbReference>
<evidence type="ECO:0000256" key="2">
    <source>
        <dbReference type="SAM" id="MobiDB-lite"/>
    </source>
</evidence>
<evidence type="ECO:0000313" key="4">
    <source>
        <dbReference type="EMBL" id="EGU84142.1"/>
    </source>
</evidence>
<name>F9FG19_FUSOF</name>
<feature type="compositionally biased region" description="Pro residues" evidence="2">
    <location>
        <begin position="135"/>
        <end position="186"/>
    </location>
</feature>
<evidence type="ECO:0000259" key="3">
    <source>
        <dbReference type="PROSITE" id="PS50158"/>
    </source>
</evidence>
<evidence type="ECO:0000256" key="1">
    <source>
        <dbReference type="PROSITE-ProRule" id="PRU00047"/>
    </source>
</evidence>
<feature type="compositionally biased region" description="Pro residues" evidence="2">
    <location>
        <begin position="88"/>
        <end position="113"/>
    </location>
</feature>
<keyword evidence="1" id="KW-0863">Zinc-finger</keyword>
<feature type="compositionally biased region" description="Basic and acidic residues" evidence="2">
    <location>
        <begin position="298"/>
        <end position="307"/>
    </location>
</feature>
<proteinExistence type="predicted"/>
<accession>F9FG19</accession>
<dbReference type="Gene3D" id="4.10.60.10">
    <property type="entry name" value="Zinc finger, CCHC-type"/>
    <property type="match status" value="1"/>
</dbReference>
<feature type="compositionally biased region" description="Basic and acidic residues" evidence="2">
    <location>
        <begin position="333"/>
        <end position="352"/>
    </location>
</feature>
<reference evidence="4" key="1">
    <citation type="journal article" date="2012" name="Mol. Plant Microbe Interact.">
        <title>A highly conserved effector in Fusarium oxysporum is required for full virulence on Arabidopsis.</title>
        <authorList>
            <person name="Thatcher L.F."/>
            <person name="Gardiner D.M."/>
            <person name="Kazan K."/>
            <person name="Manners J."/>
        </authorList>
    </citation>
    <scope>NUCLEOTIDE SEQUENCE [LARGE SCALE GENOMIC DNA]</scope>
    <source>
        <strain evidence="4">Fo5176</strain>
    </source>
</reference>
<feature type="compositionally biased region" description="Pro residues" evidence="2">
    <location>
        <begin position="232"/>
        <end position="251"/>
    </location>
</feature>
<feature type="compositionally biased region" description="Pro residues" evidence="2">
    <location>
        <begin position="212"/>
        <end position="224"/>
    </location>
</feature>
<dbReference type="GO" id="GO:0008270">
    <property type="term" value="F:zinc ion binding"/>
    <property type="evidence" value="ECO:0007669"/>
    <property type="project" value="UniProtKB-KW"/>
</dbReference>
<dbReference type="SUPFAM" id="SSF57756">
    <property type="entry name" value="Retrovirus zinc finger-like domains"/>
    <property type="match status" value="1"/>
</dbReference>
<feature type="compositionally biased region" description="Pro residues" evidence="2">
    <location>
        <begin position="194"/>
        <end position="203"/>
    </location>
</feature>
<comment type="caution">
    <text evidence="4">The sequence shown here is derived from an EMBL/GenBank/DDBJ whole genome shotgun (WGS) entry which is preliminary data.</text>
</comment>
<dbReference type="OrthoDB" id="3550095at2759"/>
<dbReference type="AlphaFoldDB" id="F9FG19"/>
<dbReference type="InterPro" id="IPR001878">
    <property type="entry name" value="Znf_CCHC"/>
</dbReference>
<feature type="region of interest" description="Disordered" evidence="2">
    <location>
        <begin position="517"/>
        <end position="538"/>
    </location>
</feature>
<keyword evidence="1" id="KW-0862">Zinc</keyword>
<organism evidence="4">
    <name type="scientific">Fusarium oxysporum (strain Fo5176)</name>
    <name type="common">Fusarium vascular wilt</name>
    <dbReference type="NCBI Taxonomy" id="660025"/>
    <lineage>
        <taxon>Eukaryota</taxon>
        <taxon>Fungi</taxon>
        <taxon>Dikarya</taxon>
        <taxon>Ascomycota</taxon>
        <taxon>Pezizomycotina</taxon>
        <taxon>Sordariomycetes</taxon>
        <taxon>Hypocreomycetidae</taxon>
        <taxon>Hypocreales</taxon>
        <taxon>Nectriaceae</taxon>
        <taxon>Fusarium</taxon>
        <taxon>Fusarium oxysporum species complex</taxon>
    </lineage>
</organism>
<feature type="domain" description="CCHC-type" evidence="3">
    <location>
        <begin position="15"/>
        <end position="31"/>
    </location>
</feature>
<dbReference type="GO" id="GO:0003676">
    <property type="term" value="F:nucleic acid binding"/>
    <property type="evidence" value="ECO:0007669"/>
    <property type="project" value="InterPro"/>
</dbReference>
<sequence>MSNTAPGQSRPDDARCYNCGDSGHWTVACPEPTRETPAGLAAWRNANAPGHGGNRDHHGGSKKSKGPIITKYAPAPVPASAPSVARYGPPPGYGPPPPAHYPGGPPSYPPQYPPYGSSASNYAPPGYSPPGYSNPYPPPSYGGPPPGLPAPPPRPPGTYASPPPPPPQPPAQPPSYPPRAYGPPPPRQDHVPYHPQPHYPHYPQPASAPYVQHPPPPSYPPPYPSHSAPPSYGHPPPSRPPIPSPAPPPASRPHRSASSSVPRQNSASTLPLSASLPPRPSLPPKPPQPNQHGQPGRGRRDFPDHSRDHRNKRKNDRHPRNHDYRQKKNQPHSRPDQKPQDNNNNRRPDLKTPNHPKPAPSPKQGDQKGSTTAVEPKSSPPAASPETKKVQVETPRPDSSQRPDTAPEKAVDDEFEWDKNVIFAGPEPRHPPDEVGKPLPAEYNDEVLLPRKWDAKCIESHYVQADNIEEYVKPIHETPYWSKIEHDPAFVRDGKLPSGDAIANLPPRPPPKLEEIARSESSESGEVHERLAKRGHPDDDTPEIIAVVVDVAGVVLEVAVETIVGVEIAVAVVAVAAIGPQRRATHQYLLHLQDWIPWKPSCWDGIPKQRLLKDLQGRSRPCQGSSRNGDKQSLIQRIEWRCGVGVFLTIIMNKLHDWRIFHEVPTIQGLSLLCKASLSLKRRCIHNRYRGYNSRFICFERLKFQQSVTDAVISLNKDQARIGDSRRRQKKSGVSAEISCSNYFGQAACF</sequence>
<feature type="region of interest" description="Disordered" evidence="2">
    <location>
        <begin position="29"/>
        <end position="417"/>
    </location>
</feature>
<dbReference type="STRING" id="660025.F9FG19"/>